<dbReference type="EMBL" id="NMUQ01000004">
    <property type="protein sequence ID" value="OXM13242.1"/>
    <property type="molecule type" value="Genomic_DNA"/>
</dbReference>
<dbReference type="Pfam" id="PF21958">
    <property type="entry name" value="SOGP_N"/>
    <property type="match status" value="1"/>
</dbReference>
<evidence type="ECO:0000256" key="1">
    <source>
        <dbReference type="ARBA" id="ARBA00022676"/>
    </source>
</evidence>
<evidence type="ECO:0000259" key="6">
    <source>
        <dbReference type="Pfam" id="PF21958"/>
    </source>
</evidence>
<feature type="compositionally biased region" description="Polar residues" evidence="3">
    <location>
        <begin position="582"/>
        <end position="595"/>
    </location>
</feature>
<feature type="domain" description="SOGP N-terminal" evidence="6">
    <location>
        <begin position="4"/>
        <end position="229"/>
    </location>
</feature>
<evidence type="ECO:0000259" key="5">
    <source>
        <dbReference type="Pfam" id="PF21250"/>
    </source>
</evidence>
<dbReference type="GO" id="GO:0016757">
    <property type="term" value="F:glycosyltransferase activity"/>
    <property type="evidence" value="ECO:0007669"/>
    <property type="project" value="UniProtKB-KW"/>
</dbReference>
<keyword evidence="8" id="KW-1185">Reference proteome</keyword>
<dbReference type="InterPro" id="IPR052047">
    <property type="entry name" value="GH94_Enzymes"/>
</dbReference>
<dbReference type="SUPFAM" id="SSF48208">
    <property type="entry name" value="Six-hairpin glycosidases"/>
    <property type="match status" value="1"/>
</dbReference>
<dbReference type="InterPro" id="IPR033432">
    <property type="entry name" value="GH94_catalytic"/>
</dbReference>
<protein>
    <submittedName>
        <fullName evidence="7">Cellobiose phosphorylase</fullName>
    </submittedName>
</protein>
<dbReference type="InterPro" id="IPR053831">
    <property type="entry name" value="SOGP_N"/>
</dbReference>
<accession>A0A229NTT5</accession>
<dbReference type="Gene3D" id="2.60.420.10">
    <property type="entry name" value="Maltose phosphorylase, domain 3"/>
    <property type="match status" value="1"/>
</dbReference>
<dbReference type="Pfam" id="PF17167">
    <property type="entry name" value="Glyco_hydro_94"/>
    <property type="match status" value="1"/>
</dbReference>
<dbReference type="InterPro" id="IPR008928">
    <property type="entry name" value="6-hairpin_glycosidase_sf"/>
</dbReference>
<dbReference type="InterPro" id="IPR048771">
    <property type="entry name" value="SOGP_2nd"/>
</dbReference>
<evidence type="ECO:0000313" key="8">
    <source>
        <dbReference type="Proteomes" id="UP000215145"/>
    </source>
</evidence>
<keyword evidence="1" id="KW-0328">Glycosyltransferase</keyword>
<dbReference type="PANTHER" id="PTHR37469:SF2">
    <property type="entry name" value="CELLOBIONIC ACID PHOSPHORYLASE"/>
    <property type="match status" value="1"/>
</dbReference>
<dbReference type="OrthoDB" id="9769991at2"/>
<dbReference type="InterPro" id="IPR037018">
    <property type="entry name" value="GH65_N"/>
</dbReference>
<dbReference type="InterPro" id="IPR012341">
    <property type="entry name" value="6hp_glycosidase-like_sf"/>
</dbReference>
<dbReference type="AlphaFoldDB" id="A0A229NTT5"/>
<dbReference type="GO" id="GO:0005975">
    <property type="term" value="P:carbohydrate metabolic process"/>
    <property type="evidence" value="ECO:0007669"/>
    <property type="project" value="InterPro"/>
</dbReference>
<gene>
    <name evidence="7" type="ORF">CGZ75_22705</name>
</gene>
<evidence type="ECO:0000259" key="4">
    <source>
        <dbReference type="Pfam" id="PF17167"/>
    </source>
</evidence>
<organism evidence="7 8">
    <name type="scientific">Paenibacillus herberti</name>
    <dbReference type="NCBI Taxonomy" id="1619309"/>
    <lineage>
        <taxon>Bacteria</taxon>
        <taxon>Bacillati</taxon>
        <taxon>Bacillota</taxon>
        <taxon>Bacilli</taxon>
        <taxon>Bacillales</taxon>
        <taxon>Paenibacillaceae</taxon>
        <taxon>Paenibacillus</taxon>
    </lineage>
</organism>
<dbReference type="PANTHER" id="PTHR37469">
    <property type="entry name" value="CELLOBIONIC ACID PHOSPHORYLASE-RELATED"/>
    <property type="match status" value="1"/>
</dbReference>
<feature type="region of interest" description="Disordered" evidence="3">
    <location>
        <begin position="576"/>
        <end position="595"/>
    </location>
</feature>
<dbReference type="Gene3D" id="2.70.98.40">
    <property type="entry name" value="Glycoside hydrolase, family 65, N-terminal domain"/>
    <property type="match status" value="1"/>
</dbReference>
<comment type="caution">
    <text evidence="7">The sequence shown here is derived from an EMBL/GenBank/DDBJ whole genome shotgun (WGS) entry which is preliminary data.</text>
</comment>
<name>A0A229NTT5_9BACL</name>
<dbReference type="Proteomes" id="UP000215145">
    <property type="component" value="Unassembled WGS sequence"/>
</dbReference>
<evidence type="ECO:0000256" key="2">
    <source>
        <dbReference type="ARBA" id="ARBA00022679"/>
    </source>
</evidence>
<feature type="domain" description="Glycoside phosphorylase super sandwich" evidence="5">
    <location>
        <begin position="321"/>
        <end position="567"/>
    </location>
</feature>
<dbReference type="Gene3D" id="1.50.10.10">
    <property type="match status" value="1"/>
</dbReference>
<reference evidence="7 8" key="1">
    <citation type="submission" date="2017-07" db="EMBL/GenBank/DDBJ databases">
        <title>Paenibacillus herberti R33 genome sequencing and assembly.</title>
        <authorList>
            <person name="Su W."/>
        </authorList>
    </citation>
    <scope>NUCLEOTIDE SEQUENCE [LARGE SCALE GENOMIC DNA]</scope>
    <source>
        <strain evidence="7 8">R33</strain>
    </source>
</reference>
<keyword evidence="2" id="KW-0808">Transferase</keyword>
<evidence type="ECO:0000256" key="3">
    <source>
        <dbReference type="SAM" id="MobiDB-lite"/>
    </source>
</evidence>
<feature type="domain" description="Glycosyl hydrolase 94 catalytic" evidence="4">
    <location>
        <begin position="736"/>
        <end position="1018"/>
    </location>
</feature>
<dbReference type="Pfam" id="PF21250">
    <property type="entry name" value="SOGP_2nd"/>
    <property type="match status" value="1"/>
</dbReference>
<evidence type="ECO:0000313" key="7">
    <source>
        <dbReference type="EMBL" id="OXM13242.1"/>
    </source>
</evidence>
<proteinExistence type="predicted"/>
<sequence length="1172" mass="131584">MSFTFLPTGDLMEAMAGGIQLNQLAAHPLDGSLSGLYLRVRSKDGWAVHPLLGARSGSLVCREDSRFTWRGEAQGVCYEVSFLLSSGYVWFWDIKLEANDPELEADLVYGQDIGLAVMGTVRSNEAYNSQYIDHSAYESEERGWAVCSRQNQPQDGRFPYLQLGSLTGAASYSTDGFSFFGLNFKDSHTPEALLADQLPAEIRQYEFAYTALQSQPLKPAATARVVFYGLFQEDHRDAVTEEAFKEDIRLAWQDVDQLPPAAGPWLPLPRRSDDIGEPIRSEALTSAELIERYPQRLEEERLNEGWLNSERRDDERREEGRLDDERLDDELLSFFTPEYAHVVTKAKELRMERPHGHILMSGAPDRAGAELLSSTAYMYGVFHSQLVVGNTSFNKLIGHTRNALNAQHASGLRLYAESEGVYRLLALPSLFEMGFNYARWVYRLKDDTIVVTSYTSADQPQAVLQVTSENGRPRRYLLTAQLVMGEREGERPYHMKRVGKDMLEVTPGEGSPIAEVYPRLAYRLQLDGTSALVLDERRLMPELQATDAPLLVLETEPSADWKLVIDGRLDGFGGQGELSKQDGLSEQGELSEQGGLSEQNGLLAQSASSTNSFPSLETAAREYRTGMEKLMNGFRLEHPEGNAAVSRLDILAWWYTHNMRVHFASPHGLEQYGGAAWGTRDVCQGPAEYFLAVRQDEAVRDIIRLVYSHQYKQSGGWPQWFMFDQYSRIQQEECHGDIIVWPLKLLGDYIAATGDLDILGLELPYTDSDSFELTELREPLILHVRRQMDYMTSRFLHGTLLSAYGDGDWDDTLQPASPELRANMSSSWTVALTYQTLEQLGNLLVKANESLVAASEMRLLGKELRELAAGIRVDFNRFMNPDDIIPGFLYLEDPSKPAKWLHPSDTRTGIKYRLLPMTRSMIAGLLTPDQAERHYELIKRELSFPDGVRLMNSPAPYEGGVSKRFKRAEQAANFGREIGLQYVHAHIRFIEAMAKLGKNDEAWHGLQVINPVGIKAAVPNAELRQSNAYFSSSDGNFATRYEAAERFDELRTGKASVKGGWRIYSSGPGIYMNQLISNVLGIRVRAETLELDPALPGELDGLSLRFRIANHLARITYLHSGGPIVRVKVNGREAPFTPLQGPYRSTGASLSLQDLDKLWLPGEQQNEIVLEG</sequence>